<dbReference type="GO" id="GO:0006900">
    <property type="term" value="P:vesicle budding from membrane"/>
    <property type="evidence" value="ECO:0007669"/>
    <property type="project" value="TreeGrafter"/>
</dbReference>
<dbReference type="EMBL" id="GL988032">
    <property type="protein sequence ID" value="EGS23562.1"/>
    <property type="molecule type" value="Genomic_DNA"/>
</dbReference>
<dbReference type="eggNOG" id="KOG2910">
    <property type="taxonomic scope" value="Eukaryota"/>
</dbReference>
<dbReference type="HOGENOM" id="CLU_086201_0_1_1"/>
<feature type="coiled-coil region" evidence="7">
    <location>
        <begin position="11"/>
        <end position="38"/>
    </location>
</feature>
<dbReference type="GO" id="GO:0005771">
    <property type="term" value="C:multivesicular body"/>
    <property type="evidence" value="ECO:0007669"/>
    <property type="project" value="TreeGrafter"/>
</dbReference>
<dbReference type="Proteomes" id="UP000008066">
    <property type="component" value="Unassembled WGS sequence"/>
</dbReference>
<dbReference type="InterPro" id="IPR005024">
    <property type="entry name" value="Snf7_fam"/>
</dbReference>
<dbReference type="PANTHER" id="PTHR22761">
    <property type="entry name" value="CHARGED MULTIVESICULAR BODY PROTEIN"/>
    <property type="match status" value="1"/>
</dbReference>
<keyword evidence="3" id="KW-0813">Transport</keyword>
<dbReference type="STRING" id="759272.G0RZD4"/>
<keyword evidence="5" id="KW-0653">Protein transport</keyword>
<dbReference type="RefSeq" id="XP_006690804.1">
    <property type="nucleotide sequence ID" value="XM_006690741.1"/>
</dbReference>
<dbReference type="OrthoDB" id="441172at2759"/>
<dbReference type="Gene3D" id="1.10.287.1060">
    <property type="entry name" value="ESAT-6-like"/>
    <property type="match status" value="1"/>
</dbReference>
<evidence type="ECO:0000256" key="6">
    <source>
        <dbReference type="ARBA" id="ARBA00023136"/>
    </source>
</evidence>
<comment type="subcellular location">
    <subcellularLocation>
        <location evidence="1">Endosome membrane</location>
    </subcellularLocation>
</comment>
<evidence type="ECO:0000256" key="4">
    <source>
        <dbReference type="ARBA" id="ARBA00022753"/>
    </source>
</evidence>
<dbReference type="GeneID" id="18254295"/>
<sequence>MGNSSSRITARDKAILDLKNQRDALHRYQKRIAILTARETEIARQLLARGDKQRALLALRRKKFQESLLAKTDAQLAQLEQLAATVEFALIQKDVLFGLQQGTKVLQEIHREMGGIENVEKLMGETADAIAYQQEVSEILSGRISNADEEEVEDELAALEAEVNGCVGTAERLPNAPTTDLPAQKSGEESAVVSQPTKQRERQVVFAS</sequence>
<keyword evidence="4" id="KW-0967">Endosome</keyword>
<evidence type="ECO:0000256" key="2">
    <source>
        <dbReference type="ARBA" id="ARBA00006190"/>
    </source>
</evidence>
<organism evidence="10">
    <name type="scientific">Chaetomium thermophilum (strain DSM 1495 / CBS 144.50 / IMI 039719)</name>
    <name type="common">Thermochaetoides thermophila</name>
    <dbReference type="NCBI Taxonomy" id="759272"/>
    <lineage>
        <taxon>Eukaryota</taxon>
        <taxon>Fungi</taxon>
        <taxon>Dikarya</taxon>
        <taxon>Ascomycota</taxon>
        <taxon>Pezizomycotina</taxon>
        <taxon>Sordariomycetes</taxon>
        <taxon>Sordariomycetidae</taxon>
        <taxon>Sordariales</taxon>
        <taxon>Chaetomiaceae</taxon>
        <taxon>Thermochaetoides</taxon>
    </lineage>
</organism>
<evidence type="ECO:0000256" key="7">
    <source>
        <dbReference type="SAM" id="Coils"/>
    </source>
</evidence>
<comment type="similarity">
    <text evidence="2">Belongs to the SNF7 family.</text>
</comment>
<dbReference type="GO" id="GO:0032511">
    <property type="term" value="P:late endosome to vacuole transport via multivesicular body sorting pathway"/>
    <property type="evidence" value="ECO:0007669"/>
    <property type="project" value="TreeGrafter"/>
</dbReference>
<dbReference type="GO" id="GO:0000815">
    <property type="term" value="C:ESCRT III complex"/>
    <property type="evidence" value="ECO:0007669"/>
    <property type="project" value="TreeGrafter"/>
</dbReference>
<dbReference type="OMA" id="RAKQPAM"/>
<evidence type="ECO:0000313" key="10">
    <source>
        <dbReference type="Proteomes" id="UP000008066"/>
    </source>
</evidence>
<keyword evidence="10" id="KW-1185">Reference proteome</keyword>
<evidence type="ECO:0000313" key="9">
    <source>
        <dbReference type="EMBL" id="EGS23562.1"/>
    </source>
</evidence>
<evidence type="ECO:0000256" key="5">
    <source>
        <dbReference type="ARBA" id="ARBA00022927"/>
    </source>
</evidence>
<feature type="region of interest" description="Disordered" evidence="8">
    <location>
        <begin position="168"/>
        <end position="208"/>
    </location>
</feature>
<dbReference type="Gene3D" id="6.10.250.1710">
    <property type="match status" value="1"/>
</dbReference>
<reference evidence="9 10" key="1">
    <citation type="journal article" date="2011" name="Cell">
        <title>Insight into structure and assembly of the nuclear pore complex by utilizing the genome of a eukaryotic thermophile.</title>
        <authorList>
            <person name="Amlacher S."/>
            <person name="Sarges P."/>
            <person name="Flemming D."/>
            <person name="van Noort V."/>
            <person name="Kunze R."/>
            <person name="Devos D.P."/>
            <person name="Arumugam M."/>
            <person name="Bork P."/>
            <person name="Hurt E."/>
        </authorList>
    </citation>
    <scope>NUCLEOTIDE SEQUENCE [LARGE SCALE GENOMIC DNA]</scope>
    <source>
        <strain evidence="10">DSM 1495 / CBS 144.50 / IMI 039719</strain>
    </source>
</reference>
<dbReference type="AlphaFoldDB" id="G0RZD4"/>
<protein>
    <submittedName>
        <fullName evidence="9">Vacuolar protein sorting-associated protein 20-like protein</fullName>
    </submittedName>
</protein>
<evidence type="ECO:0000256" key="1">
    <source>
        <dbReference type="ARBA" id="ARBA00004608"/>
    </source>
</evidence>
<evidence type="ECO:0000256" key="8">
    <source>
        <dbReference type="SAM" id="MobiDB-lite"/>
    </source>
</evidence>
<dbReference type="Pfam" id="PF03357">
    <property type="entry name" value="Snf7"/>
    <property type="match status" value="1"/>
</dbReference>
<keyword evidence="6" id="KW-0472">Membrane</keyword>
<keyword evidence="7" id="KW-0175">Coiled coil</keyword>
<evidence type="ECO:0000256" key="3">
    <source>
        <dbReference type="ARBA" id="ARBA00022448"/>
    </source>
</evidence>
<dbReference type="PANTHER" id="PTHR22761:SF5">
    <property type="entry name" value="CHARGED MULTIVESICULAR BODY PROTEIN 6"/>
    <property type="match status" value="1"/>
</dbReference>
<name>G0RZD4_CHATD</name>
<accession>G0RZD4</accession>
<feature type="compositionally biased region" description="Basic and acidic residues" evidence="8">
    <location>
        <begin position="198"/>
        <end position="208"/>
    </location>
</feature>
<gene>
    <name evidence="9" type="ORF">CTHT_0002570</name>
</gene>
<proteinExistence type="inferred from homology"/>
<dbReference type="GO" id="GO:0015031">
    <property type="term" value="P:protein transport"/>
    <property type="evidence" value="ECO:0007669"/>
    <property type="project" value="UniProtKB-KW"/>
</dbReference>
<dbReference type="KEGG" id="cthr:CTHT_0002570"/>